<feature type="region of interest" description="Disordered" evidence="1">
    <location>
        <begin position="547"/>
        <end position="583"/>
    </location>
</feature>
<gene>
    <name evidence="3" type="ORF">GJ744_010268</name>
</gene>
<dbReference type="OrthoDB" id="4226885at2759"/>
<evidence type="ECO:0000256" key="2">
    <source>
        <dbReference type="SAM" id="Phobius"/>
    </source>
</evidence>
<reference evidence="3" key="1">
    <citation type="submission" date="2020-02" db="EMBL/GenBank/DDBJ databases">
        <authorList>
            <person name="Palmer J.M."/>
        </authorList>
    </citation>
    <scope>NUCLEOTIDE SEQUENCE</scope>
    <source>
        <strain evidence="3">EPUS1.4</strain>
        <tissue evidence="3">Thallus</tissue>
    </source>
</reference>
<organism evidence="3 4">
    <name type="scientific">Endocarpon pusillum</name>
    <dbReference type="NCBI Taxonomy" id="364733"/>
    <lineage>
        <taxon>Eukaryota</taxon>
        <taxon>Fungi</taxon>
        <taxon>Dikarya</taxon>
        <taxon>Ascomycota</taxon>
        <taxon>Pezizomycotina</taxon>
        <taxon>Eurotiomycetes</taxon>
        <taxon>Chaetothyriomycetidae</taxon>
        <taxon>Verrucariales</taxon>
        <taxon>Verrucariaceae</taxon>
        <taxon>Endocarpon</taxon>
    </lineage>
</organism>
<sequence>MFERSEGSHLFRLVVVGLYSLLLTSLAETVIVLDLFATQSVDTTISASLILSFVGSQLSLLFLLVHSLLARRQRLAIVYNHFRSSLGFICRFLPRLLIMLWMIAAAVGIIVAARQPKCLPGHVMQPFWQIGLSCQLHRANVGIAVVAFVSTCIVFCCIEVSNRPYQASLMGITQADSDDICGLKSSHSDVSWSSTSSADSLTREKQYNYGPSDLELRASDRAQWIQKQNSVSSRPAVYPPILRYSSTGPLSLPGYFYLDRRTAASLSQIPYPHSHRSGSVSSTATSLPFALGDSYSLSPFSRAGSTVSTISRSTSGTSVRKSPLSTMRRASEPEVPVIPAKFIHTNKKPRLQRSPTLPCSWSPSLTHAPLSADPAIRAFSSESESPSHKSVTRGQGAPSMASTNGIRFVKSSLGLNLSLRASCIPPELPVRARGHSIPSISTCADSACANNPITPTVSYSTRPRISTTPSSSTSSLYIPRLRPLLASNPVDGNTAQVSQLSHYPSSTYTSRTTSSTPSTNRATCNMLEAQRVKRRWELARSREASAYGMGGWSTLPPDDRKQLTSLRRARERGREKKRAYTAS</sequence>
<feature type="region of interest" description="Disordered" evidence="1">
    <location>
        <begin position="490"/>
        <end position="521"/>
    </location>
</feature>
<feature type="region of interest" description="Disordered" evidence="1">
    <location>
        <begin position="380"/>
        <end position="402"/>
    </location>
</feature>
<feature type="transmembrane region" description="Helical" evidence="2">
    <location>
        <begin position="12"/>
        <end position="33"/>
    </location>
</feature>
<dbReference type="EMBL" id="JAACFV010000066">
    <property type="protein sequence ID" value="KAF7507598.1"/>
    <property type="molecule type" value="Genomic_DNA"/>
</dbReference>
<feature type="compositionally biased region" description="Basic residues" evidence="1">
    <location>
        <begin position="567"/>
        <end position="583"/>
    </location>
</feature>
<dbReference type="Proteomes" id="UP000606974">
    <property type="component" value="Unassembled WGS sequence"/>
</dbReference>
<feature type="region of interest" description="Disordered" evidence="1">
    <location>
        <begin position="306"/>
        <end position="331"/>
    </location>
</feature>
<feature type="transmembrane region" description="Helical" evidence="2">
    <location>
        <begin position="45"/>
        <end position="71"/>
    </location>
</feature>
<dbReference type="AlphaFoldDB" id="A0A8H7E493"/>
<keyword evidence="4" id="KW-1185">Reference proteome</keyword>
<evidence type="ECO:0000256" key="1">
    <source>
        <dbReference type="SAM" id="MobiDB-lite"/>
    </source>
</evidence>
<evidence type="ECO:0008006" key="5">
    <source>
        <dbReference type="Google" id="ProtNLM"/>
    </source>
</evidence>
<protein>
    <recommendedName>
        <fullName evidence="5">Transmembrane protein</fullName>
    </recommendedName>
</protein>
<evidence type="ECO:0000313" key="3">
    <source>
        <dbReference type="EMBL" id="KAF7507598.1"/>
    </source>
</evidence>
<keyword evidence="2" id="KW-0812">Transmembrane</keyword>
<accession>A0A8H7E493</accession>
<feature type="compositionally biased region" description="Polar residues" evidence="1">
    <location>
        <begin position="306"/>
        <end position="325"/>
    </location>
</feature>
<keyword evidence="2" id="KW-1133">Transmembrane helix</keyword>
<keyword evidence="2" id="KW-0472">Membrane</keyword>
<proteinExistence type="predicted"/>
<comment type="caution">
    <text evidence="3">The sequence shown here is derived from an EMBL/GenBank/DDBJ whole genome shotgun (WGS) entry which is preliminary data.</text>
</comment>
<feature type="transmembrane region" description="Helical" evidence="2">
    <location>
        <begin position="92"/>
        <end position="113"/>
    </location>
</feature>
<feature type="compositionally biased region" description="Polar residues" evidence="1">
    <location>
        <begin position="490"/>
        <end position="502"/>
    </location>
</feature>
<evidence type="ECO:0000313" key="4">
    <source>
        <dbReference type="Proteomes" id="UP000606974"/>
    </source>
</evidence>
<feature type="compositionally biased region" description="Low complexity" evidence="1">
    <location>
        <begin position="503"/>
        <end position="519"/>
    </location>
</feature>
<name>A0A8H7E493_9EURO</name>